<evidence type="ECO:0000313" key="3">
    <source>
        <dbReference type="Proteomes" id="UP000789405"/>
    </source>
</evidence>
<feature type="region of interest" description="Disordered" evidence="1">
    <location>
        <begin position="137"/>
        <end position="163"/>
    </location>
</feature>
<accession>A0A9N8V833</accession>
<feature type="region of interest" description="Disordered" evidence="1">
    <location>
        <begin position="300"/>
        <end position="330"/>
    </location>
</feature>
<sequence>MDNDAVDTTSIREGILFYQDADGNTGYYWDSEVGICAPSLIPTESELWKDQEISGDTPDIDAINYQRIAQRMNQNRKENNNFSQNEKFNKNIIDNLSSSSQNDHFVEPTTESLIEPVERMSLYPTIIPQSPSSLVEPVQNLSLNDPSSLNDSSLNNQDHDDNSNFNFYRQESYLLTDFFSDYESFEDDRGDLGSENDENNKFGGNNNKFGGNNDKFGENNDKFGENNNKFGENNNKFGENNKFGDSSNDFNDITMGERNIDFEPPSPTSTRDPESNCPTLSQSESEAIAWEYLQHFVGREFQDESGLDYGERSRGRIWDDEEGMDPSENH</sequence>
<evidence type="ECO:0000313" key="2">
    <source>
        <dbReference type="EMBL" id="CAG8446408.1"/>
    </source>
</evidence>
<proteinExistence type="predicted"/>
<organism evidence="2 3">
    <name type="scientific">Dentiscutata erythropus</name>
    <dbReference type="NCBI Taxonomy" id="1348616"/>
    <lineage>
        <taxon>Eukaryota</taxon>
        <taxon>Fungi</taxon>
        <taxon>Fungi incertae sedis</taxon>
        <taxon>Mucoromycota</taxon>
        <taxon>Glomeromycotina</taxon>
        <taxon>Glomeromycetes</taxon>
        <taxon>Diversisporales</taxon>
        <taxon>Gigasporaceae</taxon>
        <taxon>Dentiscutata</taxon>
    </lineage>
</organism>
<keyword evidence="3" id="KW-1185">Reference proteome</keyword>
<comment type="caution">
    <text evidence="2">The sequence shown here is derived from an EMBL/GenBank/DDBJ whole genome shotgun (WGS) entry which is preliminary data.</text>
</comment>
<feature type="compositionally biased region" description="Basic and acidic residues" evidence="1">
    <location>
        <begin position="309"/>
        <end position="318"/>
    </location>
</feature>
<feature type="compositionally biased region" description="Basic and acidic residues" evidence="1">
    <location>
        <begin position="215"/>
        <end position="224"/>
    </location>
</feature>
<protein>
    <submittedName>
        <fullName evidence="2">12205_t:CDS:1</fullName>
    </submittedName>
</protein>
<feature type="compositionally biased region" description="Acidic residues" evidence="1">
    <location>
        <begin position="319"/>
        <end position="330"/>
    </location>
</feature>
<feature type="region of interest" description="Disordered" evidence="1">
    <location>
        <begin position="188"/>
        <end position="246"/>
    </location>
</feature>
<feature type="compositionally biased region" description="Low complexity" evidence="1">
    <location>
        <begin position="201"/>
        <end position="214"/>
    </location>
</feature>
<dbReference type="AlphaFoldDB" id="A0A9N8V833"/>
<dbReference type="EMBL" id="CAJVPY010000045">
    <property type="protein sequence ID" value="CAG8446408.1"/>
    <property type="molecule type" value="Genomic_DNA"/>
</dbReference>
<feature type="region of interest" description="Disordered" evidence="1">
    <location>
        <begin position="258"/>
        <end position="282"/>
    </location>
</feature>
<gene>
    <name evidence="2" type="ORF">DERYTH_LOCUS236</name>
</gene>
<evidence type="ECO:0000256" key="1">
    <source>
        <dbReference type="SAM" id="MobiDB-lite"/>
    </source>
</evidence>
<feature type="compositionally biased region" description="Low complexity" evidence="1">
    <location>
        <begin position="225"/>
        <end position="244"/>
    </location>
</feature>
<name>A0A9N8V833_9GLOM</name>
<dbReference type="OrthoDB" id="2401090at2759"/>
<feature type="compositionally biased region" description="Low complexity" evidence="1">
    <location>
        <begin position="140"/>
        <end position="156"/>
    </location>
</feature>
<dbReference type="Proteomes" id="UP000789405">
    <property type="component" value="Unassembled WGS sequence"/>
</dbReference>
<reference evidence="2" key="1">
    <citation type="submission" date="2021-06" db="EMBL/GenBank/DDBJ databases">
        <authorList>
            <person name="Kallberg Y."/>
            <person name="Tangrot J."/>
            <person name="Rosling A."/>
        </authorList>
    </citation>
    <scope>NUCLEOTIDE SEQUENCE</scope>
    <source>
        <strain evidence="2">MA453B</strain>
    </source>
</reference>
<feature type="compositionally biased region" description="Acidic residues" evidence="1">
    <location>
        <begin position="188"/>
        <end position="197"/>
    </location>
</feature>